<dbReference type="EMBL" id="KN846951">
    <property type="protein sequence ID" value="KIV85323.1"/>
    <property type="molecule type" value="Genomic_DNA"/>
</dbReference>
<evidence type="ECO:0000313" key="2">
    <source>
        <dbReference type="Proteomes" id="UP000053599"/>
    </source>
</evidence>
<dbReference type="HOGENOM" id="CLU_2573904_0_0_1"/>
<gene>
    <name evidence="1" type="ORF">PV11_01026</name>
</gene>
<sequence>MVRQYLRLRERWSKKRNTTETSSVAEQGIGTRTKTQMLTGCFTQAQVIANSGHDDMIVRTLQRAFRETAGQEHSQETRKAD</sequence>
<proteinExistence type="predicted"/>
<dbReference type="Proteomes" id="UP000053599">
    <property type="component" value="Unassembled WGS sequence"/>
</dbReference>
<dbReference type="AlphaFoldDB" id="A0A0D1ZEW9"/>
<protein>
    <submittedName>
        <fullName evidence="1">Uncharacterized protein</fullName>
    </submittedName>
</protein>
<accession>A0A0D1ZEW9</accession>
<reference evidence="1 2" key="1">
    <citation type="submission" date="2015-01" db="EMBL/GenBank/DDBJ databases">
        <title>The Genome Sequence of Exophiala sideris CBS121828.</title>
        <authorList>
            <consortium name="The Broad Institute Genomics Platform"/>
            <person name="Cuomo C."/>
            <person name="de Hoog S."/>
            <person name="Gorbushina A."/>
            <person name="Stielow B."/>
            <person name="Teixiera M."/>
            <person name="Abouelleil A."/>
            <person name="Chapman S.B."/>
            <person name="Priest M."/>
            <person name="Young S.K."/>
            <person name="Wortman J."/>
            <person name="Nusbaum C."/>
            <person name="Birren B."/>
        </authorList>
    </citation>
    <scope>NUCLEOTIDE SEQUENCE [LARGE SCALE GENOMIC DNA]</scope>
    <source>
        <strain evidence="1 2">CBS 121828</strain>
    </source>
</reference>
<organism evidence="1 2">
    <name type="scientific">Exophiala sideris</name>
    <dbReference type="NCBI Taxonomy" id="1016849"/>
    <lineage>
        <taxon>Eukaryota</taxon>
        <taxon>Fungi</taxon>
        <taxon>Dikarya</taxon>
        <taxon>Ascomycota</taxon>
        <taxon>Pezizomycotina</taxon>
        <taxon>Eurotiomycetes</taxon>
        <taxon>Chaetothyriomycetidae</taxon>
        <taxon>Chaetothyriales</taxon>
        <taxon>Herpotrichiellaceae</taxon>
        <taxon>Exophiala</taxon>
    </lineage>
</organism>
<name>A0A0D1ZEW9_9EURO</name>
<evidence type="ECO:0000313" key="1">
    <source>
        <dbReference type="EMBL" id="KIV85323.1"/>
    </source>
</evidence>